<accession>A0A9D1S3H9</accession>
<keyword evidence="2" id="KW-0862">Zinc</keyword>
<feature type="signal peptide" evidence="3">
    <location>
        <begin position="1"/>
        <end position="34"/>
    </location>
</feature>
<dbReference type="PANTHER" id="PTHR45726">
    <property type="entry name" value="LEUKOTRIENE A-4 HYDROLASE"/>
    <property type="match status" value="1"/>
</dbReference>
<feature type="active site" description="Proton donor" evidence="1">
    <location>
        <position position="384"/>
    </location>
</feature>
<dbReference type="Pfam" id="PF01433">
    <property type="entry name" value="Peptidase_M1"/>
    <property type="match status" value="1"/>
</dbReference>
<evidence type="ECO:0000259" key="4">
    <source>
        <dbReference type="Pfam" id="PF01433"/>
    </source>
</evidence>
<reference evidence="5" key="1">
    <citation type="submission" date="2020-10" db="EMBL/GenBank/DDBJ databases">
        <authorList>
            <person name="Gilroy R."/>
        </authorList>
    </citation>
    <scope>NUCLEOTIDE SEQUENCE</scope>
    <source>
        <strain evidence="5">ChiSxjej2B14-8506</strain>
    </source>
</reference>
<dbReference type="SUPFAM" id="SSF55486">
    <property type="entry name" value="Metalloproteases ('zincins'), catalytic domain"/>
    <property type="match status" value="1"/>
</dbReference>
<feature type="binding site" evidence="2">
    <location>
        <position position="406"/>
    </location>
    <ligand>
        <name>Zn(2+)</name>
        <dbReference type="ChEBI" id="CHEBI:29105"/>
        <note>catalytic</note>
    </ligand>
</feature>
<feature type="domain" description="Peptidase M1 membrane alanine aminopeptidase" evidence="4">
    <location>
        <begin position="312"/>
        <end position="514"/>
    </location>
</feature>
<protein>
    <submittedName>
        <fullName evidence="5">M1 family metallopeptidase</fullName>
    </submittedName>
</protein>
<evidence type="ECO:0000313" key="6">
    <source>
        <dbReference type="Proteomes" id="UP000824123"/>
    </source>
</evidence>
<name>A0A9D1S3H9_9FIRM</name>
<feature type="binding site" evidence="2">
    <location>
        <position position="383"/>
    </location>
    <ligand>
        <name>Zn(2+)</name>
        <dbReference type="ChEBI" id="CHEBI:29105"/>
        <note>catalytic</note>
    </ligand>
</feature>
<dbReference type="GO" id="GO:0008270">
    <property type="term" value="F:zinc ion binding"/>
    <property type="evidence" value="ECO:0007669"/>
    <property type="project" value="InterPro"/>
</dbReference>
<evidence type="ECO:0000256" key="3">
    <source>
        <dbReference type="SAM" id="SignalP"/>
    </source>
</evidence>
<dbReference type="InterPro" id="IPR034015">
    <property type="entry name" value="M1_LTA4H"/>
</dbReference>
<dbReference type="InterPro" id="IPR014782">
    <property type="entry name" value="Peptidase_M1_dom"/>
</dbReference>
<dbReference type="Proteomes" id="UP000824123">
    <property type="component" value="Unassembled WGS sequence"/>
</dbReference>
<dbReference type="GO" id="GO:0008237">
    <property type="term" value="F:metallopeptidase activity"/>
    <property type="evidence" value="ECO:0007669"/>
    <property type="project" value="InterPro"/>
</dbReference>
<proteinExistence type="predicted"/>
<feature type="chain" id="PRO_5038608167" evidence="3">
    <location>
        <begin position="35"/>
        <end position="534"/>
    </location>
</feature>
<comment type="cofactor">
    <cofactor evidence="2">
        <name>Zn(2+)</name>
        <dbReference type="ChEBI" id="CHEBI:29105"/>
    </cofactor>
    <text evidence="2">Binds 1 zinc ion per subunit.</text>
</comment>
<comment type="caution">
    <text evidence="5">The sequence shown here is derived from an EMBL/GenBank/DDBJ whole genome shotgun (WGS) entry which is preliminary data.</text>
</comment>
<dbReference type="EMBL" id="DVNK01000005">
    <property type="protein sequence ID" value="HIU45725.1"/>
    <property type="molecule type" value="Genomic_DNA"/>
</dbReference>
<organism evidence="5 6">
    <name type="scientific">Candidatus Fimadaptatus faecigallinarum</name>
    <dbReference type="NCBI Taxonomy" id="2840814"/>
    <lineage>
        <taxon>Bacteria</taxon>
        <taxon>Bacillati</taxon>
        <taxon>Bacillota</taxon>
        <taxon>Clostridia</taxon>
        <taxon>Eubacteriales</taxon>
        <taxon>Candidatus Fimadaptatus</taxon>
    </lineage>
</organism>
<feature type="active site" description="Proton donor" evidence="1">
    <location>
        <position position="468"/>
    </location>
</feature>
<keyword evidence="3" id="KW-0732">Signal</keyword>
<evidence type="ECO:0000313" key="5">
    <source>
        <dbReference type="EMBL" id="HIU45725.1"/>
    </source>
</evidence>
<evidence type="ECO:0000256" key="2">
    <source>
        <dbReference type="PIRSR" id="PIRSR634015-3"/>
    </source>
</evidence>
<dbReference type="CDD" id="cd09604">
    <property type="entry name" value="M1_APN_like"/>
    <property type="match status" value="1"/>
</dbReference>
<dbReference type="Gene3D" id="1.10.390.10">
    <property type="entry name" value="Neutral Protease Domain 2"/>
    <property type="match status" value="1"/>
</dbReference>
<sequence length="534" mass="59080">MNMTELSMRRAFAYVLACAMMLCAVAGCAGYARAMADVDLPADAAALHYDMQLELDAEMRRLTERVSLTFTNDSADTWSEVYLRDFADSVLAEDDVRNGVGAAMDGDYTPPTAAPQGQHINGDSALTSVRQGGSELEFSVVEDDPSVICVTLAEPLAPGERMTLDMDYYADIPTGAYRLAQERLSGWVGASESDARTLELAQFYPMLAVYEAGEWICEPYIFDGECFYTRCADYDISISLPADYTLIASGREESAPRGDGTVDWTVDADMMRDVTLIISNELTCLSAQSRGVDINSYFIDYGTGREQGETSLEAACTAVDAFTDAYGEYPYDELDVVESNYEYGGMEAPGLVRISMLYAMMLDSDYEEDRVDYAGSLRGTVAHEVAHEWFYAVVGNDQYRDAWLDESFAAYSEQVYWRACGRDEADISALMAEYLNEHADAGDQAVDRAYDEFSDPELAVGGYTASVYRRGAAFLYELEQALGAQEFGEFMRGYYAQYKFSEADTAGFIAALEPYILDDAAAQELIRQYLSKAR</sequence>
<evidence type="ECO:0000256" key="1">
    <source>
        <dbReference type="PIRSR" id="PIRSR634015-1"/>
    </source>
</evidence>
<dbReference type="InterPro" id="IPR027268">
    <property type="entry name" value="Peptidase_M4/M1_CTD_sf"/>
</dbReference>
<keyword evidence="2" id="KW-0479">Metal-binding</keyword>
<dbReference type="AlphaFoldDB" id="A0A9D1S3H9"/>
<feature type="binding site" evidence="2">
    <location>
        <position position="387"/>
    </location>
    <ligand>
        <name>Zn(2+)</name>
        <dbReference type="ChEBI" id="CHEBI:29105"/>
        <note>catalytic</note>
    </ligand>
</feature>
<gene>
    <name evidence="5" type="ORF">IAC59_00525</name>
</gene>
<reference evidence="5" key="2">
    <citation type="journal article" date="2021" name="PeerJ">
        <title>Extensive microbial diversity within the chicken gut microbiome revealed by metagenomics and culture.</title>
        <authorList>
            <person name="Gilroy R."/>
            <person name="Ravi A."/>
            <person name="Getino M."/>
            <person name="Pursley I."/>
            <person name="Horton D.L."/>
            <person name="Alikhan N.F."/>
            <person name="Baker D."/>
            <person name="Gharbi K."/>
            <person name="Hall N."/>
            <person name="Watson M."/>
            <person name="Adriaenssens E.M."/>
            <person name="Foster-Nyarko E."/>
            <person name="Jarju S."/>
            <person name="Secka A."/>
            <person name="Antonio M."/>
            <person name="Oren A."/>
            <person name="Chaudhuri R.R."/>
            <person name="La Ragione R."/>
            <person name="Hildebrand F."/>
            <person name="Pallen M.J."/>
        </authorList>
    </citation>
    <scope>NUCLEOTIDE SEQUENCE</scope>
    <source>
        <strain evidence="5">ChiSxjej2B14-8506</strain>
    </source>
</reference>
<dbReference type="PANTHER" id="PTHR45726:SF3">
    <property type="entry name" value="LEUKOTRIENE A-4 HYDROLASE"/>
    <property type="match status" value="1"/>
</dbReference>